<feature type="domain" description="Methyltransferase FkbM" evidence="1">
    <location>
        <begin position="121"/>
        <end position="260"/>
    </location>
</feature>
<evidence type="ECO:0000313" key="3">
    <source>
        <dbReference type="Proteomes" id="UP000265882"/>
    </source>
</evidence>
<comment type="caution">
    <text evidence="2">The sequence shown here is derived from an EMBL/GenBank/DDBJ whole genome shotgun (WGS) entry which is preliminary data.</text>
</comment>
<evidence type="ECO:0000313" key="2">
    <source>
        <dbReference type="EMBL" id="RJP15975.1"/>
    </source>
</evidence>
<accession>A0A3A4NBD3</accession>
<keyword evidence="2" id="KW-0808">Transferase</keyword>
<dbReference type="Gene3D" id="3.40.50.150">
    <property type="entry name" value="Vaccinia Virus protein VP39"/>
    <property type="match status" value="1"/>
</dbReference>
<dbReference type="EMBL" id="QZKU01000129">
    <property type="protein sequence ID" value="RJP15975.1"/>
    <property type="molecule type" value="Genomic_DNA"/>
</dbReference>
<dbReference type="SUPFAM" id="SSF53335">
    <property type="entry name" value="S-adenosyl-L-methionine-dependent methyltransferases"/>
    <property type="match status" value="1"/>
</dbReference>
<dbReference type="GO" id="GO:0032259">
    <property type="term" value="P:methylation"/>
    <property type="evidence" value="ECO:0007669"/>
    <property type="project" value="UniProtKB-KW"/>
</dbReference>
<gene>
    <name evidence="2" type="ORF">C4520_19555</name>
</gene>
<dbReference type="PANTHER" id="PTHR34203:SF15">
    <property type="entry name" value="SLL1173 PROTEIN"/>
    <property type="match status" value="1"/>
</dbReference>
<dbReference type="InterPro" id="IPR052514">
    <property type="entry name" value="SAM-dependent_MTase"/>
</dbReference>
<evidence type="ECO:0000259" key="1">
    <source>
        <dbReference type="Pfam" id="PF05050"/>
    </source>
</evidence>
<organism evidence="2 3">
    <name type="scientific">Abyssobacteria bacterium (strain SURF_5)</name>
    <dbReference type="NCBI Taxonomy" id="2093360"/>
    <lineage>
        <taxon>Bacteria</taxon>
        <taxon>Pseudomonadati</taxon>
        <taxon>Candidatus Hydrogenedentota</taxon>
        <taxon>Candidatus Abyssobacteria</taxon>
    </lineage>
</organism>
<keyword evidence="2" id="KW-0489">Methyltransferase</keyword>
<dbReference type="InterPro" id="IPR006342">
    <property type="entry name" value="FkbM_mtfrase"/>
</dbReference>
<dbReference type="AlphaFoldDB" id="A0A3A4NBD3"/>
<sequence length="338" mass="37720">MTVLLCRVLVQDYQNRIECYLLKHPRQTVMAEGKMFSRITRKIYRSAKNKQQQCRIADGVILAASLIGKKQLLGEVNGIPLYISPTDNWGLRAFFLGPRRYDENEISAVTSLADDHCVFWDIGANYGVYTLCFLRNPDLRCRIIAVEPSPKTFLLLKKSCELNGDAGRVSLENVALSDHEGEGVLYLSSINSGDNRIIGSDDNAVHNRGRGRKKTPIRITTLDALAKKYFGSFPKRNVLKLDVQGAELLVLKGARELIGASDYFAACVEVWPHGLEQAGADVKAFYDFCEAAGLRFYGMDRSPVSYSQLLDQLNSTNHRTTNAIIMKGDPPSPQTNPR</sequence>
<proteinExistence type="predicted"/>
<dbReference type="NCBIfam" id="TIGR01444">
    <property type="entry name" value="fkbM_fam"/>
    <property type="match status" value="1"/>
</dbReference>
<protein>
    <submittedName>
        <fullName evidence="2">FkbM family methyltransferase</fullName>
    </submittedName>
</protein>
<dbReference type="PANTHER" id="PTHR34203">
    <property type="entry name" value="METHYLTRANSFERASE, FKBM FAMILY PROTEIN"/>
    <property type="match status" value="1"/>
</dbReference>
<reference evidence="2 3" key="1">
    <citation type="journal article" date="2017" name="ISME J.">
        <title>Energy and carbon metabolisms in a deep terrestrial subsurface fluid microbial community.</title>
        <authorList>
            <person name="Momper L."/>
            <person name="Jungbluth S.P."/>
            <person name="Lee M.D."/>
            <person name="Amend J.P."/>
        </authorList>
    </citation>
    <scope>NUCLEOTIDE SEQUENCE [LARGE SCALE GENOMIC DNA]</scope>
    <source>
        <strain evidence="2">SURF_5</strain>
    </source>
</reference>
<dbReference type="InterPro" id="IPR029063">
    <property type="entry name" value="SAM-dependent_MTases_sf"/>
</dbReference>
<name>A0A3A4NBD3_ABYX5</name>
<dbReference type="Pfam" id="PF05050">
    <property type="entry name" value="Methyltransf_21"/>
    <property type="match status" value="1"/>
</dbReference>
<dbReference type="Proteomes" id="UP000265882">
    <property type="component" value="Unassembled WGS sequence"/>
</dbReference>
<dbReference type="GO" id="GO:0008168">
    <property type="term" value="F:methyltransferase activity"/>
    <property type="evidence" value="ECO:0007669"/>
    <property type="project" value="UniProtKB-KW"/>
</dbReference>